<dbReference type="InterPro" id="IPR040285">
    <property type="entry name" value="ProX/PRXD1"/>
</dbReference>
<dbReference type="Gene3D" id="3.90.960.10">
    <property type="entry name" value="YbaK/aminoacyl-tRNA synthetase-associated domain"/>
    <property type="match status" value="1"/>
</dbReference>
<accession>A0A2G3E0H4</accession>
<comment type="caution">
    <text evidence="3">The sequence shown here is derived from an EMBL/GenBank/DDBJ whole genome shotgun (WGS) entry which is preliminary data.</text>
</comment>
<name>A0A2G3E0H4_9FIRM</name>
<organism evidence="3 4">
    <name type="scientific">Pseudobutyrivibrio ruminis</name>
    <dbReference type="NCBI Taxonomy" id="46206"/>
    <lineage>
        <taxon>Bacteria</taxon>
        <taxon>Bacillati</taxon>
        <taxon>Bacillota</taxon>
        <taxon>Clostridia</taxon>
        <taxon>Lachnospirales</taxon>
        <taxon>Lachnospiraceae</taxon>
        <taxon>Pseudobutyrivibrio</taxon>
    </lineage>
</organism>
<dbReference type="AlphaFoldDB" id="A0A2G3E0H4"/>
<dbReference type="InterPro" id="IPR007214">
    <property type="entry name" value="YbaK/aa-tRNA-synth-assoc-dom"/>
</dbReference>
<gene>
    <name evidence="3" type="ORF">CSX01_00145</name>
</gene>
<dbReference type="InterPro" id="IPR036754">
    <property type="entry name" value="YbaK/aa-tRNA-synt-asso_dom_sf"/>
</dbReference>
<reference evidence="3 4" key="2">
    <citation type="submission" date="2017-10" db="EMBL/GenBank/DDBJ databases">
        <authorList>
            <person name="Banno H."/>
            <person name="Chua N.-H."/>
        </authorList>
    </citation>
    <scope>NUCLEOTIDE SEQUENCE [LARGE SCALE GENOMIC DNA]</scope>
    <source>
        <strain evidence="3 4">JK626</strain>
    </source>
</reference>
<dbReference type="EMBL" id="PDYF01000001">
    <property type="protein sequence ID" value="PHU36645.1"/>
    <property type="molecule type" value="Genomic_DNA"/>
</dbReference>
<evidence type="ECO:0000313" key="4">
    <source>
        <dbReference type="Proteomes" id="UP000225889"/>
    </source>
</evidence>
<sequence length="182" mass="20692">MTELQTGRPADLTGRLEREVRVYDFLDELQIEYERVDHEPATTMEACEEVDKKLGTLMCKNLFLCNRQKTNFYLLLMPGDKKFKTKELSQQINSARLSFADAEDMLKYLDIEPGAVSVMGLMNDKDGAVKLLIDEDVIKGDYIGCHPCVCTSSLKIKTNFILEKFLPAVSHDYEVVKLVGED</sequence>
<dbReference type="PANTHER" id="PTHR31423:SF3">
    <property type="entry name" value="PROLYL-TRNA SYNTHETASE ASSOCIATED DOMAIN-CONTAINING PROTEIN 1-RELATED"/>
    <property type="match status" value="1"/>
</dbReference>
<comment type="similarity">
    <text evidence="1">Belongs to the PRORSD1 family.</text>
</comment>
<dbReference type="PANTHER" id="PTHR31423">
    <property type="entry name" value="YBAK DOMAIN-CONTAINING PROTEIN"/>
    <property type="match status" value="1"/>
</dbReference>
<protein>
    <submittedName>
        <fullName evidence="3">Prolyl-tRNA editing protein</fullName>
    </submittedName>
</protein>
<evidence type="ECO:0000256" key="1">
    <source>
        <dbReference type="ARBA" id="ARBA00010201"/>
    </source>
</evidence>
<dbReference type="CDD" id="cd04335">
    <property type="entry name" value="PrdX_deacylase"/>
    <property type="match status" value="1"/>
</dbReference>
<evidence type="ECO:0000259" key="2">
    <source>
        <dbReference type="Pfam" id="PF04073"/>
    </source>
</evidence>
<dbReference type="RefSeq" id="WP_099390988.1">
    <property type="nucleotide sequence ID" value="NZ_PDYF01000001.1"/>
</dbReference>
<proteinExistence type="inferred from homology"/>
<dbReference type="GO" id="GO:0002161">
    <property type="term" value="F:aminoacyl-tRNA deacylase activity"/>
    <property type="evidence" value="ECO:0007669"/>
    <property type="project" value="InterPro"/>
</dbReference>
<reference evidence="3 4" key="1">
    <citation type="submission" date="2017-10" db="EMBL/GenBank/DDBJ databases">
        <title>Resolving the taxonomy of Roseburia spp., Eubacterium rectale and Agathobacter spp. through phylogenomic analysis.</title>
        <authorList>
            <person name="Sheridan P.O."/>
            <person name="Walker A.W."/>
            <person name="Duncan S.H."/>
            <person name="Scott K.P."/>
            <person name="Toole P.W.O."/>
            <person name="Luis P."/>
            <person name="Flint H.J."/>
        </authorList>
    </citation>
    <scope>NUCLEOTIDE SEQUENCE [LARGE SCALE GENOMIC DNA]</scope>
    <source>
        <strain evidence="3 4">JK626</strain>
    </source>
</reference>
<evidence type="ECO:0000313" key="3">
    <source>
        <dbReference type="EMBL" id="PHU36645.1"/>
    </source>
</evidence>
<feature type="domain" description="YbaK/aminoacyl-tRNA synthetase-associated" evidence="2">
    <location>
        <begin position="38"/>
        <end position="159"/>
    </location>
</feature>
<dbReference type="Proteomes" id="UP000225889">
    <property type="component" value="Unassembled WGS sequence"/>
</dbReference>
<dbReference type="Pfam" id="PF04073">
    <property type="entry name" value="tRNA_edit"/>
    <property type="match status" value="1"/>
</dbReference>
<dbReference type="SUPFAM" id="SSF55826">
    <property type="entry name" value="YbaK/ProRS associated domain"/>
    <property type="match status" value="1"/>
</dbReference>